<organism evidence="2 3">
    <name type="scientific">Eumeta variegata</name>
    <name type="common">Bagworm moth</name>
    <name type="synonym">Eumeta japonica</name>
    <dbReference type="NCBI Taxonomy" id="151549"/>
    <lineage>
        <taxon>Eukaryota</taxon>
        <taxon>Metazoa</taxon>
        <taxon>Ecdysozoa</taxon>
        <taxon>Arthropoda</taxon>
        <taxon>Hexapoda</taxon>
        <taxon>Insecta</taxon>
        <taxon>Pterygota</taxon>
        <taxon>Neoptera</taxon>
        <taxon>Endopterygota</taxon>
        <taxon>Lepidoptera</taxon>
        <taxon>Glossata</taxon>
        <taxon>Ditrysia</taxon>
        <taxon>Tineoidea</taxon>
        <taxon>Psychidae</taxon>
        <taxon>Oiketicinae</taxon>
        <taxon>Eumeta</taxon>
    </lineage>
</organism>
<name>A0A4C1U561_EUMVA</name>
<evidence type="ECO:0000313" key="2">
    <source>
        <dbReference type="EMBL" id="GBP21390.1"/>
    </source>
</evidence>
<dbReference type="EMBL" id="BGZK01000128">
    <property type="protein sequence ID" value="GBP21390.1"/>
    <property type="molecule type" value="Genomic_DNA"/>
</dbReference>
<comment type="caution">
    <text evidence="2">The sequence shown here is derived from an EMBL/GenBank/DDBJ whole genome shotgun (WGS) entry which is preliminary data.</text>
</comment>
<reference evidence="2 3" key="1">
    <citation type="journal article" date="2019" name="Commun. Biol.">
        <title>The bagworm genome reveals a unique fibroin gene that provides high tensile strength.</title>
        <authorList>
            <person name="Kono N."/>
            <person name="Nakamura H."/>
            <person name="Ohtoshi R."/>
            <person name="Tomita M."/>
            <person name="Numata K."/>
            <person name="Arakawa K."/>
        </authorList>
    </citation>
    <scope>NUCLEOTIDE SEQUENCE [LARGE SCALE GENOMIC DNA]</scope>
</reference>
<sequence>MTFHEIAVDTTLHHTSSISTLIHIPSNLRARRQSRVTTYINNTSESRTGEASGGGSGDTSAGAALSADRAARRPPHSTGFLGQAAGRARPPRPRPSMRKPRRSNIRALTDFRPSPHAQRSLISVSD</sequence>
<dbReference type="AlphaFoldDB" id="A0A4C1U561"/>
<accession>A0A4C1U561</accession>
<feature type="compositionally biased region" description="Low complexity" evidence="1">
    <location>
        <begin position="58"/>
        <end position="68"/>
    </location>
</feature>
<evidence type="ECO:0000313" key="3">
    <source>
        <dbReference type="Proteomes" id="UP000299102"/>
    </source>
</evidence>
<evidence type="ECO:0000256" key="1">
    <source>
        <dbReference type="SAM" id="MobiDB-lite"/>
    </source>
</evidence>
<dbReference type="Proteomes" id="UP000299102">
    <property type="component" value="Unassembled WGS sequence"/>
</dbReference>
<gene>
    <name evidence="2" type="ORF">EVAR_11991_1</name>
</gene>
<feature type="region of interest" description="Disordered" evidence="1">
    <location>
        <begin position="39"/>
        <end position="126"/>
    </location>
</feature>
<protein>
    <submittedName>
        <fullName evidence="2">Uncharacterized protein</fullName>
    </submittedName>
</protein>
<keyword evidence="3" id="KW-1185">Reference proteome</keyword>
<feature type="compositionally biased region" description="Basic residues" evidence="1">
    <location>
        <begin position="89"/>
        <end position="104"/>
    </location>
</feature>
<proteinExistence type="predicted"/>